<gene>
    <name evidence="1" type="ORF">NDU88_002110</name>
</gene>
<reference evidence="1" key="1">
    <citation type="journal article" date="2022" name="bioRxiv">
        <title>Sequencing and chromosome-scale assembly of the giantPleurodeles waltlgenome.</title>
        <authorList>
            <person name="Brown T."/>
            <person name="Elewa A."/>
            <person name="Iarovenko S."/>
            <person name="Subramanian E."/>
            <person name="Araus A.J."/>
            <person name="Petzold A."/>
            <person name="Susuki M."/>
            <person name="Suzuki K.-i.T."/>
            <person name="Hayashi T."/>
            <person name="Toyoda A."/>
            <person name="Oliveira C."/>
            <person name="Osipova E."/>
            <person name="Leigh N.D."/>
            <person name="Simon A."/>
            <person name="Yun M.H."/>
        </authorList>
    </citation>
    <scope>NUCLEOTIDE SEQUENCE</scope>
    <source>
        <strain evidence="1">20211129_DDA</strain>
        <tissue evidence="1">Liver</tissue>
    </source>
</reference>
<proteinExistence type="predicted"/>
<organism evidence="1 2">
    <name type="scientific">Pleurodeles waltl</name>
    <name type="common">Iberian ribbed newt</name>
    <dbReference type="NCBI Taxonomy" id="8319"/>
    <lineage>
        <taxon>Eukaryota</taxon>
        <taxon>Metazoa</taxon>
        <taxon>Chordata</taxon>
        <taxon>Craniata</taxon>
        <taxon>Vertebrata</taxon>
        <taxon>Euteleostomi</taxon>
        <taxon>Amphibia</taxon>
        <taxon>Batrachia</taxon>
        <taxon>Caudata</taxon>
        <taxon>Salamandroidea</taxon>
        <taxon>Salamandridae</taxon>
        <taxon>Pleurodelinae</taxon>
        <taxon>Pleurodeles</taxon>
    </lineage>
</organism>
<protein>
    <submittedName>
        <fullName evidence="1">Uncharacterized protein</fullName>
    </submittedName>
</protein>
<name>A0AAV7MLN4_PLEWA</name>
<keyword evidence="2" id="KW-1185">Reference proteome</keyword>
<sequence length="87" mass="9666">MATAAWCSRLTFVARARAAQVSDRLRGSAQLSDAGQGMLLSGLKTHRELTARSPIQRPRLRGMKIGHSLILQTMKDSPFGPWRTHRP</sequence>
<accession>A0AAV7MLN4</accession>
<evidence type="ECO:0000313" key="1">
    <source>
        <dbReference type="EMBL" id="KAJ1104701.1"/>
    </source>
</evidence>
<dbReference type="EMBL" id="JANPWB010000013">
    <property type="protein sequence ID" value="KAJ1104701.1"/>
    <property type="molecule type" value="Genomic_DNA"/>
</dbReference>
<evidence type="ECO:0000313" key="2">
    <source>
        <dbReference type="Proteomes" id="UP001066276"/>
    </source>
</evidence>
<dbReference type="Proteomes" id="UP001066276">
    <property type="component" value="Chromosome 9"/>
</dbReference>
<comment type="caution">
    <text evidence="1">The sequence shown here is derived from an EMBL/GenBank/DDBJ whole genome shotgun (WGS) entry which is preliminary data.</text>
</comment>
<dbReference type="AlphaFoldDB" id="A0AAV7MLN4"/>